<proteinExistence type="predicted"/>
<evidence type="ECO:0000256" key="6">
    <source>
        <dbReference type="ARBA" id="ARBA00022737"/>
    </source>
</evidence>
<dbReference type="SMART" id="SM00408">
    <property type="entry name" value="IGc2"/>
    <property type="match status" value="1"/>
</dbReference>
<dbReference type="InterPro" id="IPR003591">
    <property type="entry name" value="Leu-rich_rpt_typical-subtyp"/>
</dbReference>
<keyword evidence="7" id="KW-1133">Transmembrane helix</keyword>
<feature type="region of interest" description="Disordered" evidence="14">
    <location>
        <begin position="849"/>
        <end position="880"/>
    </location>
</feature>
<dbReference type="InterPro" id="IPR050541">
    <property type="entry name" value="LRR_TM_domain-containing"/>
</dbReference>
<dbReference type="PANTHER" id="PTHR24369">
    <property type="entry name" value="ANTIGEN BSP, PUTATIVE-RELATED"/>
    <property type="match status" value="1"/>
</dbReference>
<dbReference type="InterPro" id="IPR000483">
    <property type="entry name" value="Cys-rich_flank_reg_C"/>
</dbReference>
<feature type="compositionally biased region" description="Low complexity" evidence="14">
    <location>
        <begin position="511"/>
        <end position="523"/>
    </location>
</feature>
<keyword evidence="3" id="KW-0433">Leucine-rich repeat</keyword>
<dbReference type="FunFam" id="3.80.10.10:FF:000012">
    <property type="entry name" value="Leucine rich repeat containing 4"/>
    <property type="match status" value="1"/>
</dbReference>
<dbReference type="InterPro" id="IPR036179">
    <property type="entry name" value="Ig-like_dom_sf"/>
</dbReference>
<dbReference type="Pfam" id="PF07679">
    <property type="entry name" value="I-set"/>
    <property type="match status" value="1"/>
</dbReference>
<evidence type="ECO:0000256" key="4">
    <source>
        <dbReference type="ARBA" id="ARBA00022692"/>
    </source>
</evidence>
<evidence type="ECO:0000259" key="16">
    <source>
        <dbReference type="PROSITE" id="PS50835"/>
    </source>
</evidence>
<feature type="compositionally biased region" description="Gly residues" evidence="14">
    <location>
        <begin position="687"/>
        <end position="696"/>
    </location>
</feature>
<dbReference type="InterPro" id="IPR032675">
    <property type="entry name" value="LRR_dom_sf"/>
</dbReference>
<keyword evidence="4" id="KW-0812">Transmembrane</keyword>
<evidence type="ECO:0000313" key="18">
    <source>
        <dbReference type="Proteomes" id="UP000694724"/>
    </source>
</evidence>
<evidence type="ECO:0000256" key="2">
    <source>
        <dbReference type="ARBA" id="ARBA00022475"/>
    </source>
</evidence>
<dbReference type="SMART" id="SM00013">
    <property type="entry name" value="LRRNT"/>
    <property type="match status" value="1"/>
</dbReference>
<feature type="signal peptide" evidence="15">
    <location>
        <begin position="1"/>
        <end position="35"/>
    </location>
</feature>
<dbReference type="PROSITE" id="PS51450">
    <property type="entry name" value="LRR"/>
    <property type="match status" value="3"/>
</dbReference>
<feature type="compositionally biased region" description="Low complexity" evidence="14">
    <location>
        <begin position="677"/>
        <end position="686"/>
    </location>
</feature>
<feature type="chain" id="PRO_5034481351" description="Ig-like domain-containing protein" evidence="15">
    <location>
        <begin position="36"/>
        <end position="954"/>
    </location>
</feature>
<keyword evidence="10" id="KW-1015">Disulfide bond</keyword>
<dbReference type="FunFam" id="2.60.40.10:FF:000076">
    <property type="entry name" value="Leucine-rich repeat and Ig domain-containing 4"/>
    <property type="match status" value="1"/>
</dbReference>
<dbReference type="InterPro" id="IPR003598">
    <property type="entry name" value="Ig_sub2"/>
</dbReference>
<feature type="compositionally biased region" description="Low complexity" evidence="14">
    <location>
        <begin position="579"/>
        <end position="605"/>
    </location>
</feature>
<sequence>MARAHGSLCPPLPPGRMSWPHGALLFLWLFSPPLGAGGGGVALTSAAGGGSPPATSCPAACSCSNQASRVICTRRELAEVPASIPVNTRYLNLQENGIQVIRTDTFKHLRHLEILQLSKNLVRKIEVGAFNGLPSLNTLELFDNRLTTVPTQAFEYLSKLRELWLRNNPIESIPSYAFNRVPSLRRLDLGELKRLEYISEAAFEGLVNLRYLNLGMCNLKDIPNLTALVRLEELELSGNRLDLIRPGSFQGLTSLRKLWLMHAQVATIERNAFDDLKSLEELNLSHNNLMSLPHDLFTPLHRLERVHLNHNPWHCNCDVLWLSWWLKETVPSNTTCCARCHAPAGLKGRYIGELDQSHFTCYAPVIVEPPTDLNVTEGMAAELKCRTGTSMTSVNWLTPNGTLMTHGSYRVRISVLHDGTLNFTNVTVQDTGQYTCMVTNSAGNTTASATLNVSAVDPVAAHGEGVHGAHHGRDGERPQGPGRRHEDHQDHHWLLRGHHVHGRRDARGLLQAAQAAPAPQAPRAHAHRGDHQRGGRAARRLRRVRGGHRCRGRRGGRRRGQPPGPARPGARPPQPPPLRGGRLQGALQQQPQRRGLRGQGPARPQLHPRTSALQERLQGERARDADLKPPVARTGPARGSSGQAARSPSRVRTAGRLAPARTGARMEPPGFRPRRPSPAATATATGGRAGFGGRGRNPGPFLLALPTDRSGPPPSRGERSSLEGCSLPSAPTALLLRFIFLQFDPCPPSNTSALETEETATMAEPPDTLALSRPRRVHLRPPAPGGCGWGGLNPPPPWPPAPSCPTDSFDTEGRFTSTTTCSVITLKKKKKKKTEKKKKKKTFFWGHESMRANKGNGSGGQVCGGKGKWGSPCREGPPPSQWLRPLPLTLEAPATGWGTQHTRVFNLCLISLHPLSRQVLGSSPRRLPLHHRNAGAVVTWCPRLGGSNNRNLGA</sequence>
<dbReference type="Pfam" id="PF00560">
    <property type="entry name" value="LRR_1"/>
    <property type="match status" value="1"/>
</dbReference>
<feature type="compositionally biased region" description="Basic and acidic residues" evidence="14">
    <location>
        <begin position="464"/>
        <end position="488"/>
    </location>
</feature>
<keyword evidence="8" id="KW-0770">Synapse</keyword>
<dbReference type="SUPFAM" id="SSF48726">
    <property type="entry name" value="Immunoglobulin"/>
    <property type="match status" value="1"/>
</dbReference>
<feature type="compositionally biased region" description="Gly residues" evidence="14">
    <location>
        <begin position="856"/>
        <end position="868"/>
    </location>
</feature>
<evidence type="ECO:0000256" key="9">
    <source>
        <dbReference type="ARBA" id="ARBA00023136"/>
    </source>
</evidence>
<evidence type="ECO:0000256" key="3">
    <source>
        <dbReference type="ARBA" id="ARBA00022614"/>
    </source>
</evidence>
<dbReference type="Proteomes" id="UP000694724">
    <property type="component" value="Unplaced"/>
</dbReference>
<evidence type="ECO:0000256" key="8">
    <source>
        <dbReference type="ARBA" id="ARBA00023018"/>
    </source>
</evidence>
<dbReference type="InterPro" id="IPR001611">
    <property type="entry name" value="Leu-rich_rpt"/>
</dbReference>
<keyword evidence="2" id="KW-1003">Cell membrane</keyword>
<dbReference type="Gene3D" id="2.60.40.10">
    <property type="entry name" value="Immunoglobulins"/>
    <property type="match status" value="1"/>
</dbReference>
<organism evidence="17 18">
    <name type="scientific">Sus scrofa</name>
    <name type="common">Pig</name>
    <dbReference type="NCBI Taxonomy" id="9823"/>
    <lineage>
        <taxon>Eukaryota</taxon>
        <taxon>Metazoa</taxon>
        <taxon>Chordata</taxon>
        <taxon>Craniata</taxon>
        <taxon>Vertebrata</taxon>
        <taxon>Euteleostomi</taxon>
        <taxon>Mammalia</taxon>
        <taxon>Eutheria</taxon>
        <taxon>Laurasiatheria</taxon>
        <taxon>Artiodactyla</taxon>
        <taxon>Suina</taxon>
        <taxon>Suidae</taxon>
        <taxon>Sus</taxon>
    </lineage>
</organism>
<evidence type="ECO:0000256" key="10">
    <source>
        <dbReference type="ARBA" id="ARBA00023157"/>
    </source>
</evidence>
<evidence type="ECO:0000256" key="15">
    <source>
        <dbReference type="SAM" id="SignalP"/>
    </source>
</evidence>
<evidence type="ECO:0000256" key="1">
    <source>
        <dbReference type="ARBA" id="ARBA00004167"/>
    </source>
</evidence>
<dbReference type="PANTHER" id="PTHR24369:SF102">
    <property type="entry name" value="LEUCINE-RICH REPEAT-CONTAINING PROTEIN 4B"/>
    <property type="match status" value="1"/>
</dbReference>
<feature type="region of interest" description="Disordered" evidence="14">
    <location>
        <begin position="511"/>
        <end position="724"/>
    </location>
</feature>
<keyword evidence="11" id="KW-0325">Glycoprotein</keyword>
<feature type="compositionally biased region" description="Pro residues" evidence="14">
    <location>
        <begin position="562"/>
        <end position="578"/>
    </location>
</feature>
<name>A0A8D1QY64_PIG</name>
<dbReference type="InterPro" id="IPR007110">
    <property type="entry name" value="Ig-like_dom"/>
</dbReference>
<dbReference type="InterPro" id="IPR013783">
    <property type="entry name" value="Ig-like_fold"/>
</dbReference>
<dbReference type="SMART" id="SM00409">
    <property type="entry name" value="IG"/>
    <property type="match status" value="1"/>
</dbReference>
<protein>
    <recommendedName>
        <fullName evidence="16">Ig-like domain-containing protein</fullName>
    </recommendedName>
</protein>
<dbReference type="SMART" id="SM00082">
    <property type="entry name" value="LRRCT"/>
    <property type="match status" value="1"/>
</dbReference>
<dbReference type="GO" id="GO:0097060">
    <property type="term" value="C:synaptic membrane"/>
    <property type="evidence" value="ECO:0007669"/>
    <property type="project" value="UniProtKB-SubCell"/>
</dbReference>
<dbReference type="SMART" id="SM00369">
    <property type="entry name" value="LRR_TYP"/>
    <property type="match status" value="8"/>
</dbReference>
<dbReference type="PROSITE" id="PS50835">
    <property type="entry name" value="IG_LIKE"/>
    <property type="match status" value="1"/>
</dbReference>
<dbReference type="Gene3D" id="3.80.10.10">
    <property type="entry name" value="Ribonuclease Inhibitor"/>
    <property type="match status" value="1"/>
</dbReference>
<dbReference type="InterPro" id="IPR003599">
    <property type="entry name" value="Ig_sub"/>
</dbReference>
<feature type="compositionally biased region" description="Basic residues" evidence="14">
    <location>
        <begin position="534"/>
        <end position="560"/>
    </location>
</feature>
<dbReference type="SUPFAM" id="SSF52058">
    <property type="entry name" value="L domain-like"/>
    <property type="match status" value="1"/>
</dbReference>
<feature type="region of interest" description="Disordered" evidence="14">
    <location>
        <begin position="463"/>
        <end position="488"/>
    </location>
</feature>
<evidence type="ECO:0000256" key="14">
    <source>
        <dbReference type="SAM" id="MobiDB-lite"/>
    </source>
</evidence>
<comment type="subcellular location">
    <subcellularLocation>
        <location evidence="1">Membrane</location>
        <topology evidence="1">Single-pass membrane protein</topology>
    </subcellularLocation>
    <subcellularLocation>
        <location evidence="13">Synaptic cell membrane</location>
    </subcellularLocation>
</comment>
<dbReference type="AlphaFoldDB" id="A0A8D1QY64"/>
<reference evidence="17" key="1">
    <citation type="submission" date="2025-08" db="UniProtKB">
        <authorList>
            <consortium name="Ensembl"/>
        </authorList>
    </citation>
    <scope>IDENTIFICATION</scope>
</reference>
<dbReference type="Ensembl" id="ENSSSCT00055032241.1">
    <property type="protein sequence ID" value="ENSSSCP00055025673.1"/>
    <property type="gene ID" value="ENSSSCG00055016352.1"/>
</dbReference>
<dbReference type="InterPro" id="IPR000372">
    <property type="entry name" value="LRRNT"/>
</dbReference>
<evidence type="ECO:0000256" key="7">
    <source>
        <dbReference type="ARBA" id="ARBA00022989"/>
    </source>
</evidence>
<keyword evidence="9" id="KW-0472">Membrane</keyword>
<keyword evidence="12" id="KW-0393">Immunoglobulin domain</keyword>
<accession>A0A8D1QY64</accession>
<keyword evidence="6" id="KW-0677">Repeat</keyword>
<feature type="domain" description="Ig-like" evidence="16">
    <location>
        <begin position="364"/>
        <end position="452"/>
    </location>
</feature>
<keyword evidence="5 15" id="KW-0732">Signal</keyword>
<feature type="compositionally biased region" description="Basic and acidic residues" evidence="14">
    <location>
        <begin position="617"/>
        <end position="627"/>
    </location>
</feature>
<evidence type="ECO:0000256" key="13">
    <source>
        <dbReference type="ARBA" id="ARBA00034109"/>
    </source>
</evidence>
<evidence type="ECO:0000313" key="17">
    <source>
        <dbReference type="Ensembl" id="ENSSSCP00055025673.1"/>
    </source>
</evidence>
<dbReference type="InterPro" id="IPR013098">
    <property type="entry name" value="Ig_I-set"/>
</dbReference>
<evidence type="ECO:0000256" key="12">
    <source>
        <dbReference type="ARBA" id="ARBA00023319"/>
    </source>
</evidence>
<evidence type="ECO:0000256" key="5">
    <source>
        <dbReference type="ARBA" id="ARBA00022729"/>
    </source>
</evidence>
<evidence type="ECO:0000256" key="11">
    <source>
        <dbReference type="ARBA" id="ARBA00023180"/>
    </source>
</evidence>
<dbReference type="Pfam" id="PF13855">
    <property type="entry name" value="LRR_8"/>
    <property type="match status" value="3"/>
</dbReference>